<name>A0A7C3CGC8_9BACT</name>
<dbReference type="GO" id="GO:0030170">
    <property type="term" value="F:pyridoxal phosphate binding"/>
    <property type="evidence" value="ECO:0007669"/>
    <property type="project" value="InterPro"/>
</dbReference>
<dbReference type="GO" id="GO:0005829">
    <property type="term" value="C:cytosol"/>
    <property type="evidence" value="ECO:0007669"/>
    <property type="project" value="TreeGrafter"/>
</dbReference>
<evidence type="ECO:0000313" key="7">
    <source>
        <dbReference type="EMBL" id="HFC97910.1"/>
    </source>
</evidence>
<protein>
    <submittedName>
        <fullName evidence="7">Aminotransferase class I/II-fold pyridoxal phosphate-dependent enzyme</fullName>
    </submittedName>
</protein>
<dbReference type="GO" id="GO:0046653">
    <property type="term" value="P:tetrahydrofolate metabolic process"/>
    <property type="evidence" value="ECO:0007669"/>
    <property type="project" value="TreeGrafter"/>
</dbReference>
<dbReference type="InterPro" id="IPR019798">
    <property type="entry name" value="Ser_HO-MeTrfase_PLP_BS"/>
</dbReference>
<comment type="cofactor">
    <cofactor evidence="1">
        <name>pyridoxal 5'-phosphate</name>
        <dbReference type="ChEBI" id="CHEBI:597326"/>
    </cofactor>
</comment>
<comment type="similarity">
    <text evidence="2">Belongs to the SHMT family.</text>
</comment>
<gene>
    <name evidence="7" type="ORF">ENJ40_05580</name>
</gene>
<keyword evidence="4" id="KW-0808">Transferase</keyword>
<dbReference type="InterPro" id="IPR015424">
    <property type="entry name" value="PyrdxlP-dep_Trfase"/>
</dbReference>
<keyword evidence="3" id="KW-0554">One-carbon metabolism</keyword>
<dbReference type="AlphaFoldDB" id="A0A7C3CGC8"/>
<dbReference type="InterPro" id="IPR039429">
    <property type="entry name" value="SHMT-like_dom"/>
</dbReference>
<dbReference type="PANTHER" id="PTHR11680">
    <property type="entry name" value="SERINE HYDROXYMETHYLTRANSFERASE"/>
    <property type="match status" value="1"/>
</dbReference>
<sequence>ADFVTSTTHKTMRGPRGGFILARERYAKVLDKTVFPGIQGGPHMNIIAAKAVCFREALKPEFKSYQQQVVANARRLAEVLSAEGFRLVSGGTDNHLLLVDLTPQGITGAEAEEALAQAGITVNKNAIPFDPKPPRVTSGIRIGTPAVTTRGMREPEMEKIGEWMAAVLKNPKDEGLIRDIREKVRRLCAEFPVYGDLGL</sequence>
<evidence type="ECO:0000256" key="2">
    <source>
        <dbReference type="ARBA" id="ARBA00006376"/>
    </source>
</evidence>
<dbReference type="SUPFAM" id="SSF53383">
    <property type="entry name" value="PLP-dependent transferases"/>
    <property type="match status" value="1"/>
</dbReference>
<dbReference type="Proteomes" id="UP000886043">
    <property type="component" value="Unassembled WGS sequence"/>
</dbReference>
<organism evidence="7">
    <name type="scientific">Thermosulfurimonas dismutans</name>
    <dbReference type="NCBI Taxonomy" id="999894"/>
    <lineage>
        <taxon>Bacteria</taxon>
        <taxon>Pseudomonadati</taxon>
        <taxon>Thermodesulfobacteriota</taxon>
        <taxon>Thermodesulfobacteria</taxon>
        <taxon>Thermodesulfobacteriales</taxon>
        <taxon>Thermodesulfobacteriaceae</taxon>
        <taxon>Thermosulfurimonas</taxon>
    </lineage>
</organism>
<dbReference type="InterPro" id="IPR049943">
    <property type="entry name" value="Ser_HO-MeTrfase-like"/>
</dbReference>
<dbReference type="GO" id="GO:0004372">
    <property type="term" value="F:glycine hydroxymethyltransferase activity"/>
    <property type="evidence" value="ECO:0007669"/>
    <property type="project" value="TreeGrafter"/>
</dbReference>
<feature type="non-terminal residue" evidence="7">
    <location>
        <position position="1"/>
    </location>
</feature>
<dbReference type="PANTHER" id="PTHR11680:SF35">
    <property type="entry name" value="SERINE HYDROXYMETHYLTRANSFERASE 1"/>
    <property type="match status" value="1"/>
</dbReference>
<feature type="domain" description="Serine hydroxymethyltransferase-like" evidence="6">
    <location>
        <begin position="1"/>
        <end position="164"/>
    </location>
</feature>
<reference evidence="7" key="1">
    <citation type="journal article" date="2020" name="mSystems">
        <title>Genome- and Community-Level Interaction Insights into Carbon Utilization and Element Cycling Functions of Hydrothermarchaeota in Hydrothermal Sediment.</title>
        <authorList>
            <person name="Zhou Z."/>
            <person name="Liu Y."/>
            <person name="Xu W."/>
            <person name="Pan J."/>
            <person name="Luo Z.H."/>
            <person name="Li M."/>
        </authorList>
    </citation>
    <scope>NUCLEOTIDE SEQUENCE [LARGE SCALE GENOMIC DNA]</scope>
    <source>
        <strain evidence="7">HyVt-483</strain>
    </source>
</reference>
<dbReference type="Pfam" id="PF00464">
    <property type="entry name" value="SHMT"/>
    <property type="match status" value="1"/>
</dbReference>
<dbReference type="EMBL" id="DRMH01000074">
    <property type="protein sequence ID" value="HFC97910.1"/>
    <property type="molecule type" value="Genomic_DNA"/>
</dbReference>
<evidence type="ECO:0000259" key="6">
    <source>
        <dbReference type="Pfam" id="PF00464"/>
    </source>
</evidence>
<dbReference type="InterPro" id="IPR015421">
    <property type="entry name" value="PyrdxlP-dep_Trfase_major"/>
</dbReference>
<evidence type="ECO:0000256" key="3">
    <source>
        <dbReference type="ARBA" id="ARBA00022563"/>
    </source>
</evidence>
<comment type="caution">
    <text evidence="7">The sequence shown here is derived from an EMBL/GenBank/DDBJ whole genome shotgun (WGS) entry which is preliminary data.</text>
</comment>
<keyword evidence="7" id="KW-0032">Aminotransferase</keyword>
<dbReference type="Gene3D" id="3.90.1150.10">
    <property type="entry name" value="Aspartate Aminotransferase, domain 1"/>
    <property type="match status" value="1"/>
</dbReference>
<proteinExistence type="inferred from homology"/>
<dbReference type="FunFam" id="3.90.1150.10:FF:000003">
    <property type="entry name" value="Serine hydroxymethyltransferase"/>
    <property type="match status" value="1"/>
</dbReference>
<evidence type="ECO:0000256" key="1">
    <source>
        <dbReference type="ARBA" id="ARBA00001933"/>
    </source>
</evidence>
<evidence type="ECO:0000256" key="5">
    <source>
        <dbReference type="ARBA" id="ARBA00022898"/>
    </source>
</evidence>
<dbReference type="Gene3D" id="3.40.640.10">
    <property type="entry name" value="Type I PLP-dependent aspartate aminotransferase-like (Major domain)"/>
    <property type="match status" value="1"/>
</dbReference>
<dbReference type="PROSITE" id="PS00096">
    <property type="entry name" value="SHMT"/>
    <property type="match status" value="1"/>
</dbReference>
<dbReference type="InterPro" id="IPR015422">
    <property type="entry name" value="PyrdxlP-dep_Trfase_small"/>
</dbReference>
<dbReference type="GO" id="GO:0019264">
    <property type="term" value="P:glycine biosynthetic process from serine"/>
    <property type="evidence" value="ECO:0007669"/>
    <property type="project" value="TreeGrafter"/>
</dbReference>
<dbReference type="GO" id="GO:0008483">
    <property type="term" value="F:transaminase activity"/>
    <property type="evidence" value="ECO:0007669"/>
    <property type="project" value="UniProtKB-KW"/>
</dbReference>
<evidence type="ECO:0000256" key="4">
    <source>
        <dbReference type="ARBA" id="ARBA00022679"/>
    </source>
</evidence>
<dbReference type="GO" id="GO:0006730">
    <property type="term" value="P:one-carbon metabolic process"/>
    <property type="evidence" value="ECO:0007669"/>
    <property type="project" value="UniProtKB-KW"/>
</dbReference>
<keyword evidence="5" id="KW-0663">Pyridoxal phosphate</keyword>
<accession>A0A7C3CGC8</accession>